<feature type="transmembrane region" description="Helical" evidence="1">
    <location>
        <begin position="7"/>
        <end position="26"/>
    </location>
</feature>
<proteinExistence type="predicted"/>
<accession>A0A1G2I173</accession>
<name>A0A1G2I173_9BACT</name>
<dbReference type="AlphaFoldDB" id="A0A1G2I173"/>
<evidence type="ECO:0000313" key="3">
    <source>
        <dbReference type="Proteomes" id="UP000178820"/>
    </source>
</evidence>
<evidence type="ECO:0000313" key="2">
    <source>
        <dbReference type="EMBL" id="OGZ68429.1"/>
    </source>
</evidence>
<protein>
    <submittedName>
        <fullName evidence="2">Uncharacterized protein</fullName>
    </submittedName>
</protein>
<dbReference type="EMBL" id="MHOT01000022">
    <property type="protein sequence ID" value="OGZ68429.1"/>
    <property type="molecule type" value="Genomic_DNA"/>
</dbReference>
<organism evidence="2 3">
    <name type="scientific">Candidatus Staskawiczbacteria bacterium RIFCSPHIGHO2_02_FULL_42_22</name>
    <dbReference type="NCBI Taxonomy" id="1802207"/>
    <lineage>
        <taxon>Bacteria</taxon>
        <taxon>Candidatus Staskawicziibacteriota</taxon>
    </lineage>
</organism>
<feature type="transmembrane region" description="Helical" evidence="1">
    <location>
        <begin position="60"/>
        <end position="79"/>
    </location>
</feature>
<dbReference type="STRING" id="1802207.A3D44_00610"/>
<gene>
    <name evidence="2" type="ORF">A3D44_00610</name>
</gene>
<feature type="transmembrane region" description="Helical" evidence="1">
    <location>
        <begin position="85"/>
        <end position="104"/>
    </location>
</feature>
<feature type="transmembrane region" description="Helical" evidence="1">
    <location>
        <begin position="32"/>
        <end position="48"/>
    </location>
</feature>
<evidence type="ECO:0000256" key="1">
    <source>
        <dbReference type="SAM" id="Phobius"/>
    </source>
</evidence>
<reference evidence="2 3" key="1">
    <citation type="journal article" date="2016" name="Nat. Commun.">
        <title>Thousands of microbial genomes shed light on interconnected biogeochemical processes in an aquifer system.</title>
        <authorList>
            <person name="Anantharaman K."/>
            <person name="Brown C.T."/>
            <person name="Hug L.A."/>
            <person name="Sharon I."/>
            <person name="Castelle C.J."/>
            <person name="Probst A.J."/>
            <person name="Thomas B.C."/>
            <person name="Singh A."/>
            <person name="Wilkins M.J."/>
            <person name="Karaoz U."/>
            <person name="Brodie E.L."/>
            <person name="Williams K.H."/>
            <person name="Hubbard S.S."/>
            <person name="Banfield J.F."/>
        </authorList>
    </citation>
    <scope>NUCLEOTIDE SEQUENCE [LARGE SCALE GENOMIC DNA]</scope>
</reference>
<sequence>MKRILTIIKYVIEAILLLGVIGITAWNAYNEQWIWFTIFFFISAWLLIEIADLLLRKSFWLRLLFAVVAISVAFIGTTYDEVAQIPMVFLIGALMAHKLLKWILRLMVHRSEGRKTRPEESEQE</sequence>
<keyword evidence="1" id="KW-0812">Transmembrane</keyword>
<keyword evidence="1" id="KW-0472">Membrane</keyword>
<keyword evidence="1" id="KW-1133">Transmembrane helix</keyword>
<comment type="caution">
    <text evidence="2">The sequence shown here is derived from an EMBL/GenBank/DDBJ whole genome shotgun (WGS) entry which is preliminary data.</text>
</comment>
<dbReference type="Proteomes" id="UP000178820">
    <property type="component" value="Unassembled WGS sequence"/>
</dbReference>